<reference evidence="11 12" key="1">
    <citation type="submission" date="2024-02" db="EMBL/GenBank/DDBJ databases">
        <authorList>
            <person name="Chen Y."/>
            <person name="Shah S."/>
            <person name="Dougan E. K."/>
            <person name="Thang M."/>
            <person name="Chan C."/>
        </authorList>
    </citation>
    <scope>NUCLEOTIDE SEQUENCE [LARGE SCALE GENOMIC DNA]</scope>
</reference>
<feature type="compositionally biased region" description="Basic and acidic residues" evidence="9">
    <location>
        <begin position="183"/>
        <end position="192"/>
    </location>
</feature>
<keyword evidence="7" id="KW-0472">Membrane</keyword>
<evidence type="ECO:0000313" key="12">
    <source>
        <dbReference type="Proteomes" id="UP001642464"/>
    </source>
</evidence>
<dbReference type="Proteomes" id="UP001642464">
    <property type="component" value="Unassembled WGS sequence"/>
</dbReference>
<gene>
    <name evidence="11" type="ORF">SCF082_LOCUS4436</name>
</gene>
<keyword evidence="6" id="KW-1133">Transmembrane helix</keyword>
<feature type="region of interest" description="Disordered" evidence="9">
    <location>
        <begin position="168"/>
        <end position="242"/>
    </location>
</feature>
<accession>A0ABP0I2D8</accession>
<dbReference type="SUPFAM" id="SSF57850">
    <property type="entry name" value="RING/U-box"/>
    <property type="match status" value="2"/>
</dbReference>
<sequence>MRRGGIMCEGIVRKSELVVWTGSTPMECCAICREAFQVGVDICRVLDCTHVFHAKCIDLWFVKASSCPLCKNDLKICGRNTSSQRSLGRSSQSSSQMSLGSASLRSGQILVGHSNSDPALLRTLHAEALLGWRSQTPDRHVSSTPSLQTHERSMEVISISRSERSILSESSSGLLPAVQEGSEEARLEESNRMDSSNPNSARTNGGRTSSSGRDSTSPRSRSIQFQVLDEEDEDDAPGDRQATEEKAITWRIFTPEQDGFASTCNSLVIDGSEAVKGWNEEHPQCAIAAGHVVVEANGARTPGQMLEHFRQDKVVYLLINRQPTAQQAQVLRTALAIHQWSQTVDELLEDVVMDVVETCAICQEDLGTSEVKVPCGHHFHRTCIKEWFVSQSKARCPLCNQVFRVS</sequence>
<dbReference type="PANTHER" id="PTHR46539">
    <property type="entry name" value="E3 UBIQUITIN-PROTEIN LIGASE ATL42"/>
    <property type="match status" value="1"/>
</dbReference>
<dbReference type="InterPro" id="IPR011016">
    <property type="entry name" value="Znf_RING-CH"/>
</dbReference>
<feature type="domain" description="RING-type" evidence="10">
    <location>
        <begin position="29"/>
        <end position="71"/>
    </location>
</feature>
<keyword evidence="2" id="KW-0812">Transmembrane</keyword>
<evidence type="ECO:0000256" key="6">
    <source>
        <dbReference type="ARBA" id="ARBA00022989"/>
    </source>
</evidence>
<evidence type="ECO:0000256" key="4">
    <source>
        <dbReference type="ARBA" id="ARBA00022771"/>
    </source>
</evidence>
<evidence type="ECO:0000313" key="11">
    <source>
        <dbReference type="EMBL" id="CAK8995613.1"/>
    </source>
</evidence>
<keyword evidence="5" id="KW-0862">Zinc</keyword>
<keyword evidence="4 8" id="KW-0863">Zinc-finger</keyword>
<evidence type="ECO:0000256" key="7">
    <source>
        <dbReference type="ARBA" id="ARBA00023136"/>
    </source>
</evidence>
<dbReference type="PANTHER" id="PTHR46539:SF9">
    <property type="entry name" value="RING-H2 FINGER PROTEIN ATL56"/>
    <property type="match status" value="1"/>
</dbReference>
<dbReference type="EMBL" id="CAXAMM010002292">
    <property type="protein sequence ID" value="CAK8995613.1"/>
    <property type="molecule type" value="Genomic_DNA"/>
</dbReference>
<feature type="domain" description="RING-type" evidence="10">
    <location>
        <begin position="359"/>
        <end position="400"/>
    </location>
</feature>
<dbReference type="SMART" id="SM00744">
    <property type="entry name" value="RINGv"/>
    <property type="match status" value="1"/>
</dbReference>
<dbReference type="CDD" id="cd16448">
    <property type="entry name" value="RING-H2"/>
    <property type="match status" value="1"/>
</dbReference>
<name>A0ABP0I2D8_9DINO</name>
<dbReference type="SMART" id="SM00184">
    <property type="entry name" value="RING"/>
    <property type="match status" value="2"/>
</dbReference>
<dbReference type="CDD" id="cd16454">
    <property type="entry name" value="RING-H2_PA-TM-RING"/>
    <property type="match status" value="1"/>
</dbReference>
<evidence type="ECO:0000259" key="10">
    <source>
        <dbReference type="PROSITE" id="PS50089"/>
    </source>
</evidence>
<comment type="caution">
    <text evidence="11">The sequence shown here is derived from an EMBL/GenBank/DDBJ whole genome shotgun (WGS) entry which is preliminary data.</text>
</comment>
<feature type="compositionally biased region" description="Low complexity" evidence="9">
    <location>
        <begin position="200"/>
        <end position="222"/>
    </location>
</feature>
<proteinExistence type="predicted"/>
<evidence type="ECO:0000256" key="9">
    <source>
        <dbReference type="SAM" id="MobiDB-lite"/>
    </source>
</evidence>
<dbReference type="PROSITE" id="PS50089">
    <property type="entry name" value="ZF_RING_2"/>
    <property type="match status" value="2"/>
</dbReference>
<evidence type="ECO:0000256" key="1">
    <source>
        <dbReference type="ARBA" id="ARBA00004370"/>
    </source>
</evidence>
<dbReference type="InterPro" id="IPR013083">
    <property type="entry name" value="Znf_RING/FYVE/PHD"/>
</dbReference>
<keyword evidence="12" id="KW-1185">Reference proteome</keyword>
<feature type="region of interest" description="Disordered" evidence="9">
    <location>
        <begin position="135"/>
        <end position="156"/>
    </location>
</feature>
<evidence type="ECO:0000256" key="2">
    <source>
        <dbReference type="ARBA" id="ARBA00022692"/>
    </source>
</evidence>
<dbReference type="Gene3D" id="3.30.40.10">
    <property type="entry name" value="Zinc/RING finger domain, C3HC4 (zinc finger)"/>
    <property type="match status" value="2"/>
</dbReference>
<dbReference type="Pfam" id="PF13639">
    <property type="entry name" value="zf-RING_2"/>
    <property type="match status" value="2"/>
</dbReference>
<evidence type="ECO:0000256" key="3">
    <source>
        <dbReference type="ARBA" id="ARBA00022723"/>
    </source>
</evidence>
<dbReference type="InterPro" id="IPR001841">
    <property type="entry name" value="Znf_RING"/>
</dbReference>
<comment type="subcellular location">
    <subcellularLocation>
        <location evidence="1">Membrane</location>
    </subcellularLocation>
</comment>
<evidence type="ECO:0000256" key="5">
    <source>
        <dbReference type="ARBA" id="ARBA00022833"/>
    </source>
</evidence>
<keyword evidence="3" id="KW-0479">Metal-binding</keyword>
<protein>
    <submittedName>
        <fullName evidence="11">Protein goliath (Protein g1)</fullName>
    </submittedName>
</protein>
<evidence type="ECO:0000256" key="8">
    <source>
        <dbReference type="PROSITE-ProRule" id="PRU00175"/>
    </source>
</evidence>
<organism evidence="11 12">
    <name type="scientific">Durusdinium trenchii</name>
    <dbReference type="NCBI Taxonomy" id="1381693"/>
    <lineage>
        <taxon>Eukaryota</taxon>
        <taxon>Sar</taxon>
        <taxon>Alveolata</taxon>
        <taxon>Dinophyceae</taxon>
        <taxon>Suessiales</taxon>
        <taxon>Symbiodiniaceae</taxon>
        <taxon>Durusdinium</taxon>
    </lineage>
</organism>